<proteinExistence type="inferred from homology"/>
<evidence type="ECO:0000256" key="11">
    <source>
        <dbReference type="ARBA" id="ARBA00023324"/>
    </source>
</evidence>
<dbReference type="OrthoDB" id="9761719at2"/>
<feature type="chain" id="PRO_5005277675" description="Catalase" evidence="16">
    <location>
        <begin position="31"/>
        <end position="513"/>
    </location>
</feature>
<evidence type="ECO:0000256" key="15">
    <source>
        <dbReference type="RuleBase" id="RU000498"/>
    </source>
</evidence>
<dbReference type="InterPro" id="IPR010582">
    <property type="entry name" value="Catalase_immune_responsive"/>
</dbReference>
<dbReference type="SUPFAM" id="SSF56634">
    <property type="entry name" value="Heme-dependent catalase-like"/>
    <property type="match status" value="1"/>
</dbReference>
<evidence type="ECO:0000256" key="6">
    <source>
        <dbReference type="ARBA" id="ARBA00022559"/>
    </source>
</evidence>
<evidence type="ECO:0000256" key="5">
    <source>
        <dbReference type="ARBA" id="ARBA00014132"/>
    </source>
</evidence>
<evidence type="ECO:0000256" key="3">
    <source>
        <dbReference type="ARBA" id="ARBA00005329"/>
    </source>
</evidence>
<sequence length="513" mass="56887">MATPLGFGMLSQRRLLCILSASLLSASVQAATLTRDNGAAVGDNQNSQTAGANGPVLLQDVQLLQKLQRFDRERIPERVVHARGTGAHGTFTVTNGLSDLTKAKVFAAGEVTPVFVRFSAVVHGNHSPETLRDPRGFATKFYTAEGNWDLVGNNFPTFFIRDAIKFPDMVHAFKPDLRTNLDDDSRRFDFFSHVPEATRTLTELYSNAGTPASYREMDGNGVHAYKLVNAKGDVRYVKFHWKSLQGLKNLDPKQVTEVQGKDYSHMSNDLVTHIKNGDFPKWDLYVQVLKPEDLKTFDFDPLDATKIWPNVPERKVGQMVLNRNPANVFQETEQVAMAPANLVPGIEPSEDRLLQGRVFSYADTQMYRLGANAMQLPINAPRVSVNNGNQDGAMNLGHTSSGVNYQPSRLEPRAEPQSARYSEMTLSGTTQQAKITREQNFKQAGDLYRSFNKKERNDLIESFGGSLATTDDESKHIILSFLYKADPEYGTGVTKVAKGDLARVKALAAKLVD</sequence>
<dbReference type="InterPro" id="IPR011614">
    <property type="entry name" value="Catalase_core"/>
</dbReference>
<feature type="binding site" description="axial binding residue" evidence="14">
    <location>
        <position position="361"/>
    </location>
    <ligand>
        <name>heme</name>
        <dbReference type="ChEBI" id="CHEBI:30413"/>
    </ligand>
    <ligandPart>
        <name>Fe</name>
        <dbReference type="ChEBI" id="CHEBI:18248"/>
    </ligandPart>
</feature>
<dbReference type="PROSITE" id="PS00437">
    <property type="entry name" value="CATALASE_1"/>
    <property type="match status" value="1"/>
</dbReference>
<dbReference type="GO" id="GO:0042744">
    <property type="term" value="P:hydrogen peroxide catabolic process"/>
    <property type="evidence" value="ECO:0007669"/>
    <property type="project" value="UniProtKB-KW"/>
</dbReference>
<dbReference type="GO" id="GO:0005737">
    <property type="term" value="C:cytoplasm"/>
    <property type="evidence" value="ECO:0007669"/>
    <property type="project" value="TreeGrafter"/>
</dbReference>
<evidence type="ECO:0000256" key="9">
    <source>
        <dbReference type="ARBA" id="ARBA00023002"/>
    </source>
</evidence>
<keyword evidence="16" id="KW-0732">Signal</keyword>
<comment type="cofactor">
    <cofactor evidence="1 14">
        <name>heme</name>
        <dbReference type="ChEBI" id="CHEBI:30413"/>
    </cofactor>
</comment>
<dbReference type="Pfam" id="PF00199">
    <property type="entry name" value="Catalase"/>
    <property type="match status" value="1"/>
</dbReference>
<comment type="catalytic activity">
    <reaction evidence="12 15">
        <text>2 H2O2 = O2 + 2 H2O</text>
        <dbReference type="Rhea" id="RHEA:20309"/>
        <dbReference type="ChEBI" id="CHEBI:15377"/>
        <dbReference type="ChEBI" id="CHEBI:15379"/>
        <dbReference type="ChEBI" id="CHEBI:16240"/>
        <dbReference type="EC" id="1.11.1.6"/>
    </reaction>
</comment>
<feature type="active site" evidence="13">
    <location>
        <position position="153"/>
    </location>
</feature>
<dbReference type="AlphaFoldDB" id="A0A0J6LLZ0"/>
<keyword evidence="9 15" id="KW-0560">Oxidoreductase</keyword>
<dbReference type="EMBL" id="JYLF01000001">
    <property type="protein sequence ID" value="KMN15361.1"/>
    <property type="molecule type" value="Genomic_DNA"/>
</dbReference>
<dbReference type="FunFam" id="2.40.180.10:FF:000002">
    <property type="entry name" value="Catalase"/>
    <property type="match status" value="1"/>
</dbReference>
<dbReference type="InterPro" id="IPR002226">
    <property type="entry name" value="Catalase_haem_BS"/>
</dbReference>
<evidence type="ECO:0000256" key="8">
    <source>
        <dbReference type="ARBA" id="ARBA00022723"/>
    </source>
</evidence>
<evidence type="ECO:0000256" key="14">
    <source>
        <dbReference type="PIRSR" id="PIRSR038928-2"/>
    </source>
</evidence>
<dbReference type="STRING" id="1608994.TU86_00875"/>
<comment type="similarity">
    <text evidence="3 15">Belongs to the catalase family.</text>
</comment>
<comment type="function">
    <text evidence="2">Decomposes hydrogen peroxide into water and oxygen; serves to protect cells from the toxic effects of hydrogen peroxide.</text>
</comment>
<keyword evidence="11 15" id="KW-0376">Hydrogen peroxide</keyword>
<feature type="domain" description="Catalase core" evidence="17">
    <location>
        <begin position="34"/>
        <end position="414"/>
    </location>
</feature>
<organism evidence="18 19">
    <name type="scientific">Pseudomonas weihenstephanensis</name>
    <dbReference type="NCBI Taxonomy" id="1608994"/>
    <lineage>
        <taxon>Bacteria</taxon>
        <taxon>Pseudomonadati</taxon>
        <taxon>Pseudomonadota</taxon>
        <taxon>Gammaproteobacteria</taxon>
        <taxon>Pseudomonadales</taxon>
        <taxon>Pseudomonadaceae</taxon>
        <taxon>Pseudomonas</taxon>
    </lineage>
</organism>
<dbReference type="InterPro" id="IPR020835">
    <property type="entry name" value="Catalase_sf"/>
</dbReference>
<keyword evidence="6 15" id="KW-0575">Peroxidase</keyword>
<evidence type="ECO:0000313" key="18">
    <source>
        <dbReference type="EMBL" id="KMN15361.1"/>
    </source>
</evidence>
<evidence type="ECO:0000313" key="19">
    <source>
        <dbReference type="Proteomes" id="UP000036325"/>
    </source>
</evidence>
<dbReference type="InterPro" id="IPR024708">
    <property type="entry name" value="Catalase_AS"/>
</dbReference>
<reference evidence="18 19" key="1">
    <citation type="submission" date="2015-02" db="EMBL/GenBank/DDBJ databases">
        <title>Pseudomonas helleri sp. nov. and Pseudomonas weihenstephanensis sp. nov., isolated from raw cows milk.</title>
        <authorList>
            <person name="von Neubeck M."/>
            <person name="Huptas C."/>
            <person name="Wenning M."/>
            <person name="Scherer S."/>
        </authorList>
    </citation>
    <scope>NUCLEOTIDE SEQUENCE [LARGE SCALE GENOMIC DNA]</scope>
    <source>
        <strain evidence="18 19">DSM 29166</strain>
    </source>
</reference>
<evidence type="ECO:0000256" key="4">
    <source>
        <dbReference type="ARBA" id="ARBA00012314"/>
    </source>
</evidence>
<protein>
    <recommendedName>
        <fullName evidence="5 15">Catalase</fullName>
        <ecNumber evidence="4 15">1.11.1.6</ecNumber>
    </recommendedName>
</protein>
<evidence type="ECO:0000256" key="1">
    <source>
        <dbReference type="ARBA" id="ARBA00001971"/>
    </source>
</evidence>
<evidence type="ECO:0000256" key="2">
    <source>
        <dbReference type="ARBA" id="ARBA00002974"/>
    </source>
</evidence>
<dbReference type="Gene3D" id="2.40.180.10">
    <property type="entry name" value="Catalase core domain"/>
    <property type="match status" value="1"/>
</dbReference>
<name>A0A0J6LLZ0_9PSED</name>
<feature type="active site" evidence="13">
    <location>
        <position position="81"/>
    </location>
</feature>
<dbReference type="SMART" id="SM01060">
    <property type="entry name" value="Catalase"/>
    <property type="match status" value="1"/>
</dbReference>
<gene>
    <name evidence="18" type="ORF">TU86_00875</name>
</gene>
<dbReference type="InterPro" id="IPR024711">
    <property type="entry name" value="Catalase_clade1/3"/>
</dbReference>
<feature type="signal peptide" evidence="16">
    <location>
        <begin position="1"/>
        <end position="30"/>
    </location>
</feature>
<dbReference type="PROSITE" id="PS51402">
    <property type="entry name" value="CATALASE_3"/>
    <property type="match status" value="1"/>
</dbReference>
<dbReference type="EC" id="1.11.1.6" evidence="4 15"/>
<dbReference type="PRINTS" id="PR00067">
    <property type="entry name" value="CATALASE"/>
</dbReference>
<dbReference type="PATRIC" id="fig|1608994.3.peg.744"/>
<dbReference type="GO" id="GO:0020037">
    <property type="term" value="F:heme binding"/>
    <property type="evidence" value="ECO:0007669"/>
    <property type="project" value="InterPro"/>
</dbReference>
<dbReference type="Proteomes" id="UP000036325">
    <property type="component" value="Unassembled WGS sequence"/>
</dbReference>
<evidence type="ECO:0000256" key="7">
    <source>
        <dbReference type="ARBA" id="ARBA00022617"/>
    </source>
</evidence>
<dbReference type="GO" id="GO:0004096">
    <property type="term" value="F:catalase activity"/>
    <property type="evidence" value="ECO:0007669"/>
    <property type="project" value="UniProtKB-EC"/>
</dbReference>
<dbReference type="Pfam" id="PF06628">
    <property type="entry name" value="Catalase-rel"/>
    <property type="match status" value="1"/>
</dbReference>
<dbReference type="CDD" id="cd08154">
    <property type="entry name" value="catalase_clade_1"/>
    <property type="match status" value="1"/>
</dbReference>
<keyword evidence="7 14" id="KW-0349">Heme</keyword>
<keyword evidence="8 14" id="KW-0479">Metal-binding</keyword>
<dbReference type="GO" id="GO:0046872">
    <property type="term" value="F:metal ion binding"/>
    <property type="evidence" value="ECO:0007669"/>
    <property type="project" value="UniProtKB-KW"/>
</dbReference>
<accession>A0A0J6LLZ0</accession>
<dbReference type="PIRSF" id="PIRSF038928">
    <property type="entry name" value="Catalase_clade1-3"/>
    <property type="match status" value="1"/>
</dbReference>
<evidence type="ECO:0000256" key="16">
    <source>
        <dbReference type="SAM" id="SignalP"/>
    </source>
</evidence>
<evidence type="ECO:0000256" key="10">
    <source>
        <dbReference type="ARBA" id="ARBA00023004"/>
    </source>
</evidence>
<dbReference type="InterPro" id="IPR018028">
    <property type="entry name" value="Catalase"/>
</dbReference>
<keyword evidence="10 14" id="KW-0408">Iron</keyword>
<dbReference type="PROSITE" id="PS00438">
    <property type="entry name" value="CATALASE_2"/>
    <property type="match status" value="1"/>
</dbReference>
<evidence type="ECO:0000256" key="13">
    <source>
        <dbReference type="PIRSR" id="PIRSR038928-1"/>
    </source>
</evidence>
<dbReference type="PANTHER" id="PTHR11465">
    <property type="entry name" value="CATALASE"/>
    <property type="match status" value="1"/>
</dbReference>
<dbReference type="GO" id="GO:0042542">
    <property type="term" value="P:response to hydrogen peroxide"/>
    <property type="evidence" value="ECO:0007669"/>
    <property type="project" value="TreeGrafter"/>
</dbReference>
<evidence type="ECO:0000259" key="17">
    <source>
        <dbReference type="SMART" id="SM01060"/>
    </source>
</evidence>
<evidence type="ECO:0000256" key="12">
    <source>
        <dbReference type="ARBA" id="ARBA00049254"/>
    </source>
</evidence>
<dbReference type="PANTHER" id="PTHR11465:SF23">
    <property type="entry name" value="CATALASE-2"/>
    <property type="match status" value="1"/>
</dbReference>
<comment type="caution">
    <text evidence="18">The sequence shown here is derived from an EMBL/GenBank/DDBJ whole genome shotgun (WGS) entry which is preliminary data.</text>
</comment>